<dbReference type="SMART" id="SM00089">
    <property type="entry name" value="PKD"/>
    <property type="match status" value="2"/>
</dbReference>
<dbReference type="RefSeq" id="WP_076377846.1">
    <property type="nucleotide sequence ID" value="NZ_AP017422.1"/>
</dbReference>
<keyword evidence="1" id="KW-0732">Signal</keyword>
<evidence type="ECO:0000313" key="3">
    <source>
        <dbReference type="EMBL" id="SIS94492.1"/>
    </source>
</evidence>
<evidence type="ECO:0000256" key="1">
    <source>
        <dbReference type="SAM" id="SignalP"/>
    </source>
</evidence>
<dbReference type="Proteomes" id="UP000186917">
    <property type="component" value="Unassembled WGS sequence"/>
</dbReference>
<reference evidence="4" key="1">
    <citation type="submission" date="2017-01" db="EMBL/GenBank/DDBJ databases">
        <authorList>
            <person name="Varghese N."/>
            <person name="Submissions S."/>
        </authorList>
    </citation>
    <scope>NUCLEOTIDE SEQUENCE [LARGE SCALE GENOMIC DNA]</scope>
    <source>
        <strain evidence="4">DSM 21054</strain>
    </source>
</reference>
<feature type="signal peptide" evidence="1">
    <location>
        <begin position="1"/>
        <end position="22"/>
    </location>
</feature>
<dbReference type="Pfam" id="PF18676">
    <property type="entry name" value="MBG_2"/>
    <property type="match status" value="12"/>
</dbReference>
<dbReference type="SMART" id="SM00710">
    <property type="entry name" value="PbH1"/>
    <property type="match status" value="13"/>
</dbReference>
<dbReference type="Pfam" id="PF18911">
    <property type="entry name" value="PKD_4"/>
    <property type="match status" value="1"/>
</dbReference>
<dbReference type="InterPro" id="IPR026341">
    <property type="entry name" value="T9SS_type_B"/>
</dbReference>
<dbReference type="InterPro" id="IPR006626">
    <property type="entry name" value="PbH1"/>
</dbReference>
<name>A0A173MI26_9BACT</name>
<dbReference type="InterPro" id="IPR037160">
    <property type="entry name" value="DNA_Pol_thumb_sf"/>
</dbReference>
<gene>
    <name evidence="3" type="ORF">SAMN05421788_102236</name>
</gene>
<dbReference type="KEGG" id="fln:FLA_3159"/>
<dbReference type="InterPro" id="IPR035986">
    <property type="entry name" value="PKD_dom_sf"/>
</dbReference>
<keyword evidence="4" id="KW-1185">Reference proteome</keyword>
<evidence type="ECO:0000259" key="2">
    <source>
        <dbReference type="PROSITE" id="PS50093"/>
    </source>
</evidence>
<dbReference type="Pfam" id="PF13585">
    <property type="entry name" value="CHU_C"/>
    <property type="match status" value="1"/>
</dbReference>
<feature type="chain" id="PRO_5030022991" evidence="1">
    <location>
        <begin position="23"/>
        <end position="2502"/>
    </location>
</feature>
<dbReference type="InterPro" id="IPR000601">
    <property type="entry name" value="PKD_dom"/>
</dbReference>
<dbReference type="Gene3D" id="3.30.160.710">
    <property type="match status" value="1"/>
</dbReference>
<dbReference type="SUPFAM" id="SSF51126">
    <property type="entry name" value="Pectin lyase-like"/>
    <property type="match status" value="3"/>
</dbReference>
<dbReference type="NCBIfam" id="NF041518">
    <property type="entry name" value="choice_anch_Q"/>
    <property type="match status" value="2"/>
</dbReference>
<dbReference type="Gene3D" id="2.60.40.10">
    <property type="entry name" value="Immunoglobulins"/>
    <property type="match status" value="1"/>
</dbReference>
<dbReference type="NCBIfam" id="TIGR04131">
    <property type="entry name" value="Bac_Flav_CTERM"/>
    <property type="match status" value="1"/>
</dbReference>
<dbReference type="InterPro" id="IPR022409">
    <property type="entry name" value="PKD/Chitinase_dom"/>
</dbReference>
<sequence length="2502" mass="252856">MKQCIYVSLLCMLTLFQVTAQAQDANGILYVKKGSTGTGVSWADPLGELADALKAATQLNAATAGTVKQIWVVAGTYLPMYPADAVTTGTATTTDRTNAFVLVNDVKIYGGFAGTETALTSRDSSRVTNQTILSGNLGGTALATDNAQRVVIAAGAVGAAEINSFIVREGYGSGGSAITVNGINIASGLGAGIVCYGAPGNLASPVIANVTSTANTNATAGGGLYCNGAAPVINDVIISENSAGNGGGMFSTVNTAPVLHNVVISGNSAINSGGGIYILNPTALAVLSNVVIKGNTASGNGGGVYNTSAPTSFTNVLMSGNKAGSGGGLYNISAPNIVLTNVTVAGNVASSSGGGLFYNNNTPKLYNCIIYGNSASTATYAGIYPSITPSTTCQYNLVQGAVANATYHIQSGNTVDPAFTGASTATAPFTDGDYSLQSSSPAKNAGNDALYTAILDYPTTDLAGSARFNGTIDLGAYEVPLFQPQTITALADTTVTYGAVFTRAFATSSGLTVSLSSADNSVAEVYQDAGDNNIWKIKAKKIGSVVITMSQAGNASYAAATDKSFTLTVNQADLTVTANGSLITYTGASFSGGNGITYTGFVNGDDSTSALTGTLTYSGTSQGVSSVGTYVITPGGLNATNYTISYADGSLSIVLATNANGVLFVKKGSTGNGSSWANATGEVATALRAGAIANGLTAGTVKQIWVAKGTYLPMYPANNVAGGTSTTTNQINSFVLLKDVKIYGGFAGTETDTAARDFTSPANTSILSGDLGAAGDISDNAFHVLLAGGNMGNAVISGFTVTGGNAGTTAGSTSVNGYSFGMGYGGGISMGGTVALFMEDMTFSNNTGYYGGAISVNGSNPSNVAMVGFRRVNVLNNTSLNLGGAVYLAFSTVDIDSANVSFNTCTGNYAGGMFVSYASNVNATRLHVNDNNVTGTSAVGGGIYVSNSSTVNMTNSELLRDTATTSGALLYENSTTAQVFKNVKMSGGLGGSTGSVVYCSPSTNMTYINTLISGNAGLAVYMGSGTHNFINTTISGNGTGIYPFGGTVTIQNSIIYGNTTEGIQSGSATVNIQYSTIQGATDDATNYITSANPLFKSPSSNTAPFTNGDYSLQSSSPVKDAGNDVLYTVVSGYPTTDLAGSARFDATIDQGAYEVSGVQGQTITALADTTVLYGQVFTRAFSASSGLTVALSSADNSIAEVYQDASDNNIWKMKAKKAGVVLITMSQAGNAGYTAAADVTFSLTISKAALTIKANDSTVTYAGTAFSGGNGVAYSGLVNGDDSTAALTGLLTYSGTSQGAKNVNTYVITPGGLSAANYTITYTNGTLTIGKAALTVTAKDSSKVYDGLVFNGGNGLSYSGFVNSEDSTAALTGAVTYSGTSQGAKNVNTYVITPAGLSAANYTITYANGTLTIGKAALTVTAKDSSKVYDGVAYNGGNGLSYSGFVNSEDSTAALTGAVTYSGTSQGAKNVNTYVITPAGLSAANYTITYANGTLTIGKAALTVTAKDSSKVYDGLSYNGGNGLSYSGFVNSEDSTAVLTGAVTYSGTSQGAKSVNTYVITPGGLSAANYTITYANGTLTIDKAALTVTAKDSSKVYDGIGYSGGNGLSYSGFVNSEDSTAALTGAVTYSGTSQGAKNVNAYVITPGGLSAANYAITYANGTLTIGKASLTVTAKDSSKVYDGVAYSGGNGLSYSGFVNSEDSTAALTGAVTYSGTSQGAKNVNTYVITPGGLSAANYTITYANGTLTIGKAALTVTAKDSSKVYDGVAYSGGNGLSYSGFVNSEDSATALTGAVTYSGTSQGAKNVNAYVITPGGLTAGNYTITYADGTLTIGKAALTVTAKDSSKVYDGLAYSGGNGLSYSGFVNSEDSTAALTGAVTYSGTSQGAKNVNAYVITPDGLTADNYDITYADGTLTIGKAALTITAQDSSKVYDGVAYSGGNGLSYSGFVNSEDSAAALTGAVTYSGTSQGAKNVNTYVITPGGLLAGNYDITYANGSLAIIKAALTVTAKDSTKVYDATAFAGGNNVSYNGFVSGEDSTAALTGAVTYSGTSQGAENVNTYVITPGGLTADNYAISYVNGILSINKALVTITAADSARCYGIANPVFRIIYSGLAGNETESVFTNAAQATTTATTQSAAGTYAITVAGAAADNYSFAYTNGALTVNALPVSTISAGAGTVLCGVNGTRVLSASGNYSFEWLFNGTAVQGNATDTILVSATGTYTAAATDNNGCVAPATNSLAITRLLPAQPAFSYDSYCAGTAVQFSNETNVVNSGTVSYSWTSGDGQNSSDAAPQFTYLAAGNYTAALTVTPDVCPSLAATVTKVIPVVVPVTGEQLATVNTTAGLPTTLAARQLTNASYSWSPSTGLSATNIYNPVTTLGANQLYNIRMDFPSGCVTVDTLLVTAFVTNDILVPNVFTPNGDGQNDLLYANLRGVKQLNYFRVFNRWGKKVFETADVNKGWDGRVNGELQPLATYVWTAEGVDENGRTMHRQGSVTLLR</sequence>
<dbReference type="InterPro" id="IPR011050">
    <property type="entry name" value="Pectin_lyase_fold/virulence"/>
</dbReference>
<organism evidence="3 4">
    <name type="scientific">Filimonas lacunae</name>
    <dbReference type="NCBI Taxonomy" id="477680"/>
    <lineage>
        <taxon>Bacteria</taxon>
        <taxon>Pseudomonadati</taxon>
        <taxon>Bacteroidota</taxon>
        <taxon>Chitinophagia</taxon>
        <taxon>Chitinophagales</taxon>
        <taxon>Chitinophagaceae</taxon>
        <taxon>Filimonas</taxon>
    </lineage>
</organism>
<evidence type="ECO:0000313" key="4">
    <source>
        <dbReference type="Proteomes" id="UP000186917"/>
    </source>
</evidence>
<protein>
    <submittedName>
        <fullName evidence="3">Gliding motility-associated C-terminal domain-containing protein</fullName>
    </submittedName>
</protein>
<dbReference type="STRING" id="477680.SAMN05421788_102236"/>
<dbReference type="InterPro" id="IPR013783">
    <property type="entry name" value="Ig-like_fold"/>
</dbReference>
<dbReference type="OrthoDB" id="8901262at2"/>
<accession>A0A173MI26</accession>
<dbReference type="Gene3D" id="3.30.210.10">
    <property type="entry name" value="DNA polymerase, thumb domain"/>
    <property type="match status" value="10"/>
</dbReference>
<dbReference type="SUPFAM" id="SSF49299">
    <property type="entry name" value="PKD domain"/>
    <property type="match status" value="1"/>
</dbReference>
<dbReference type="InterPro" id="IPR041286">
    <property type="entry name" value="MBG_2"/>
</dbReference>
<dbReference type="EMBL" id="FTOR01000002">
    <property type="protein sequence ID" value="SIS94492.1"/>
    <property type="molecule type" value="Genomic_DNA"/>
</dbReference>
<dbReference type="InterPro" id="IPR059226">
    <property type="entry name" value="Choice_anch_Q_dom"/>
</dbReference>
<proteinExistence type="predicted"/>
<feature type="domain" description="PKD" evidence="2">
    <location>
        <begin position="2248"/>
        <end position="2335"/>
    </location>
</feature>
<dbReference type="PROSITE" id="PS50093">
    <property type="entry name" value="PKD"/>
    <property type="match status" value="1"/>
</dbReference>